<dbReference type="Proteomes" id="UP000428333">
    <property type="component" value="Linkage Group LG01"/>
</dbReference>
<dbReference type="PANTHER" id="PTHR31580:SF22">
    <property type="entry name" value="FILAMENT-LIKE PLANT PROTEIN 7"/>
    <property type="match status" value="1"/>
</dbReference>
<evidence type="ECO:0000256" key="1">
    <source>
        <dbReference type="ARBA" id="ARBA00005921"/>
    </source>
</evidence>
<keyword evidence="5" id="KW-1185">Reference proteome</keyword>
<reference evidence="4 5" key="1">
    <citation type="journal article" date="2019" name="Genome Biol. Evol.">
        <title>The Rhododendron genome and chromosomal organization provide insight into shared whole-genome duplications across the heath family (Ericaceae).</title>
        <authorList>
            <person name="Soza V.L."/>
            <person name="Lindsley D."/>
            <person name="Waalkes A."/>
            <person name="Ramage E."/>
            <person name="Patwardhan R.P."/>
            <person name="Burton J.N."/>
            <person name="Adey A."/>
            <person name="Kumar A."/>
            <person name="Qiu R."/>
            <person name="Shendure J."/>
            <person name="Hall B."/>
        </authorList>
    </citation>
    <scope>NUCLEOTIDE SEQUENCE [LARGE SCALE GENOMIC DNA]</scope>
    <source>
        <strain evidence="4">RSF 1966-606</strain>
    </source>
</reference>
<dbReference type="Pfam" id="PF05911">
    <property type="entry name" value="FPP"/>
    <property type="match status" value="2"/>
</dbReference>
<proteinExistence type="inferred from homology"/>
<dbReference type="OrthoDB" id="1917992at2759"/>
<organism evidence="4 5">
    <name type="scientific">Rhododendron williamsianum</name>
    <dbReference type="NCBI Taxonomy" id="262921"/>
    <lineage>
        <taxon>Eukaryota</taxon>
        <taxon>Viridiplantae</taxon>
        <taxon>Streptophyta</taxon>
        <taxon>Embryophyta</taxon>
        <taxon>Tracheophyta</taxon>
        <taxon>Spermatophyta</taxon>
        <taxon>Magnoliopsida</taxon>
        <taxon>eudicotyledons</taxon>
        <taxon>Gunneridae</taxon>
        <taxon>Pentapetalae</taxon>
        <taxon>asterids</taxon>
        <taxon>Ericales</taxon>
        <taxon>Ericaceae</taxon>
        <taxon>Ericoideae</taxon>
        <taxon>Rhodoreae</taxon>
        <taxon>Rhododendron</taxon>
    </lineage>
</organism>
<accession>A0A6A4MK80</accession>
<name>A0A6A4MK80_9ERIC</name>
<comment type="similarity">
    <text evidence="1">Belongs to the FPP family.</text>
</comment>
<comment type="caution">
    <text evidence="4">The sequence shown here is derived from an EMBL/GenBank/DDBJ whole genome shotgun (WGS) entry which is preliminary data.</text>
</comment>
<feature type="coiled-coil region" evidence="3">
    <location>
        <begin position="23"/>
        <end position="113"/>
    </location>
</feature>
<dbReference type="AlphaFoldDB" id="A0A6A4MK80"/>
<dbReference type="PANTHER" id="PTHR31580">
    <property type="entry name" value="FILAMENT-LIKE PLANT PROTEIN 4"/>
    <property type="match status" value="1"/>
</dbReference>
<sequence>MTDHKTWLWKKRSTEKTLVAADKANGSQRINEEEIQIQILQTEKAELERDLKILNEKLSFAHSDCNAKDELVEKHAKMAQEALAGWEKAESEAMSLKQELDDVKRQRVAGEERITQLDMALKECMQQLRFVRDEQEQRIHDAVVKTSGEFEKARIVLEEKLADTDRKLSKLGVENTQLSKALLAKEKLIQDVNEQRTRVEVDFKALMIRLESTEKENTSLKYEVRVLEKELEIRSEEREFNRRTADVAHKQHLESVKKIAKLESECQRLRVLVRKRLPGPAALAKMKNEVEILGRDRVETRRRNSNPFPSGSVDLAMDNFPDTPSKRLNYLVEKLYALEEENKSLKETQNNKTSQIDMESERSMHLPYELSVASMSDMGSDDKVSCGESLASALISDLEHFKNGKRMGTLLQKTVGASDIDLMDDFAEMEKLAVVSLDKPFGSPHLASIEGSEIVDTLENQSVTVHSDVSGYGCWKHPDKSPLMDSALEIIGDGTSFEKKKHHKVQSNLNKSMRKIIELVEELRAVLQQFIRSCNDFLIGEAEFEKFAEELTLCLDWVINHCFSLQDVSSMREKMKKHFNWDESHSESEVEVGTPSQCSEADKLRALKEKLSHLPRNDCKVEDTQRNARLEDKKLEDKLPNMEYANQDLEGRLQSEFGKSESLMIQLQESDQTKGLQRDLETLKGLNGMIENQIDHHKSVNADLDMQLKDARAELNKAHQRFASPETEVENKSDCREELEATCVDLQFQPERVKNTETPKDDTAQEEKQLRSLMPLRIQLALIIVKAAEGVGCTERLCPFGQPRLQPSDNFSTTTPNKSINQRSSLLDKMLAEDNARNTMEVFSISGLKTPPAVLHGNSGSSLHPHGKEDPPERFLYRIGSKCNGNEAEHGSLAITPVKKNGGGGLFKKLLWRRNKGKNKKLSRPFAC</sequence>
<evidence type="ECO:0000313" key="5">
    <source>
        <dbReference type="Proteomes" id="UP000428333"/>
    </source>
</evidence>
<dbReference type="EMBL" id="QEFC01000074">
    <property type="protein sequence ID" value="KAE9466869.1"/>
    <property type="molecule type" value="Genomic_DNA"/>
</dbReference>
<evidence type="ECO:0008006" key="6">
    <source>
        <dbReference type="Google" id="ProtNLM"/>
    </source>
</evidence>
<evidence type="ECO:0000256" key="2">
    <source>
        <dbReference type="ARBA" id="ARBA00023054"/>
    </source>
</evidence>
<protein>
    <recommendedName>
        <fullName evidence="6">Filament-like plant protein 7</fullName>
    </recommendedName>
</protein>
<gene>
    <name evidence="4" type="ORF">C3L33_01255</name>
</gene>
<feature type="non-terminal residue" evidence="4">
    <location>
        <position position="1"/>
    </location>
</feature>
<keyword evidence="2 3" id="KW-0175">Coiled coil</keyword>
<evidence type="ECO:0000256" key="3">
    <source>
        <dbReference type="SAM" id="Coils"/>
    </source>
</evidence>
<dbReference type="InterPro" id="IPR008587">
    <property type="entry name" value="FPP_plant"/>
</dbReference>
<evidence type="ECO:0000313" key="4">
    <source>
        <dbReference type="EMBL" id="KAE9466869.1"/>
    </source>
</evidence>